<evidence type="ECO:0000256" key="1">
    <source>
        <dbReference type="SAM" id="Coils"/>
    </source>
</evidence>
<evidence type="ECO:0000256" key="2">
    <source>
        <dbReference type="SAM" id="SignalP"/>
    </source>
</evidence>
<dbReference type="RefSeq" id="WP_382414389.1">
    <property type="nucleotide sequence ID" value="NZ_AP031500.1"/>
</dbReference>
<evidence type="ECO:0000313" key="3">
    <source>
        <dbReference type="EMBL" id="MFC3154239.1"/>
    </source>
</evidence>
<accession>A0ABV7HND6</accession>
<organism evidence="3 4">
    <name type="scientific">Gilvimarinus japonicus</name>
    <dbReference type="NCBI Taxonomy" id="1796469"/>
    <lineage>
        <taxon>Bacteria</taxon>
        <taxon>Pseudomonadati</taxon>
        <taxon>Pseudomonadota</taxon>
        <taxon>Gammaproteobacteria</taxon>
        <taxon>Cellvibrionales</taxon>
        <taxon>Cellvibrionaceae</taxon>
        <taxon>Gilvimarinus</taxon>
    </lineage>
</organism>
<reference evidence="4" key="1">
    <citation type="journal article" date="2019" name="Int. J. Syst. Evol. Microbiol.">
        <title>The Global Catalogue of Microorganisms (GCM) 10K type strain sequencing project: providing services to taxonomists for standard genome sequencing and annotation.</title>
        <authorList>
            <consortium name="The Broad Institute Genomics Platform"/>
            <consortium name="The Broad Institute Genome Sequencing Center for Infectious Disease"/>
            <person name="Wu L."/>
            <person name="Ma J."/>
        </authorList>
    </citation>
    <scope>NUCLEOTIDE SEQUENCE [LARGE SCALE GENOMIC DNA]</scope>
    <source>
        <strain evidence="4">KCTC 52141</strain>
    </source>
</reference>
<keyword evidence="1" id="KW-0175">Coiled coil</keyword>
<keyword evidence="2" id="KW-0732">Signal</keyword>
<keyword evidence="4" id="KW-1185">Reference proteome</keyword>
<comment type="caution">
    <text evidence="3">The sequence shown here is derived from an EMBL/GenBank/DDBJ whole genome shotgun (WGS) entry which is preliminary data.</text>
</comment>
<dbReference type="Pfam" id="PF11932">
    <property type="entry name" value="DUF3450"/>
    <property type="match status" value="1"/>
</dbReference>
<dbReference type="Proteomes" id="UP001595548">
    <property type="component" value="Unassembled WGS sequence"/>
</dbReference>
<dbReference type="EMBL" id="JBHRTL010000004">
    <property type="protein sequence ID" value="MFC3154239.1"/>
    <property type="molecule type" value="Genomic_DNA"/>
</dbReference>
<protein>
    <submittedName>
        <fullName evidence="3">DUF3450 family protein</fullName>
    </submittedName>
</protein>
<evidence type="ECO:0000313" key="4">
    <source>
        <dbReference type="Proteomes" id="UP001595548"/>
    </source>
</evidence>
<feature type="chain" id="PRO_5045259079" evidence="2">
    <location>
        <begin position="26"/>
        <end position="258"/>
    </location>
</feature>
<gene>
    <name evidence="3" type="ORF">ACFOEB_03420</name>
</gene>
<sequence>MNLPFLLRRSLLCSSLLVMSGLIQAEPATTAAEQLVSQWVGLEQQRNQMQTDWALTEAALRQQVSLLEAEQKELKQALAANKGERSEVDEARAQLLLEQEQMETDQQALEGQLERAYQQVQRVAPQLPPPLAAKWREPLAKLGAEALDSSERLQALLALVADFDRFNARVALNTTAMTLTDGREILADQVYLGVAQGWYISADDQYFGRGTATASGWQWQEQADIDPADVRAIVAMLKGEREPAMVPAPLASAVGGDQ</sequence>
<dbReference type="InterPro" id="IPR016866">
    <property type="entry name" value="UCP028069"/>
</dbReference>
<feature type="signal peptide" evidence="2">
    <location>
        <begin position="1"/>
        <end position="25"/>
    </location>
</feature>
<feature type="coiled-coil region" evidence="1">
    <location>
        <begin position="57"/>
        <end position="119"/>
    </location>
</feature>
<name>A0ABV7HND6_9GAMM</name>
<proteinExistence type="predicted"/>